<reference evidence="1 2" key="1">
    <citation type="submission" date="2018-04" db="EMBL/GenBank/DDBJ databases">
        <title>Genomic Encyclopedia of Archaeal and Bacterial Type Strains, Phase II (KMG-II): from individual species to whole genera.</title>
        <authorList>
            <person name="Goeker M."/>
        </authorList>
    </citation>
    <scope>NUCLEOTIDE SEQUENCE [LARGE SCALE GENOMIC DNA]</scope>
    <source>
        <strain evidence="1 2">DSM 100977</strain>
    </source>
</reference>
<proteinExistence type="predicted"/>
<keyword evidence="2" id="KW-1185">Reference proteome</keyword>
<dbReference type="RefSeq" id="WP_107846843.1">
    <property type="nucleotide sequence ID" value="NZ_QBKS01000002.1"/>
</dbReference>
<dbReference type="SUPFAM" id="SSF53254">
    <property type="entry name" value="Phosphoglycerate mutase-like"/>
    <property type="match status" value="1"/>
</dbReference>
<dbReference type="EMBL" id="QBKS01000002">
    <property type="protein sequence ID" value="PTX54519.1"/>
    <property type="molecule type" value="Genomic_DNA"/>
</dbReference>
<protein>
    <submittedName>
        <fullName evidence="1">Broad specificity phosphatase PhoE</fullName>
    </submittedName>
</protein>
<evidence type="ECO:0000313" key="2">
    <source>
        <dbReference type="Proteomes" id="UP000243978"/>
    </source>
</evidence>
<gene>
    <name evidence="1" type="ORF">C8N43_3334</name>
</gene>
<accession>A0A2T6BEN1</accession>
<sequence length="188" mass="20300">MGKLIIVSHPEVVIDPGTEITDWGLSEIGRRRATAFAQSDVVAATRAIWSSTEAKAVETADILAAALDLSFTTEAALGENDRSATGFLPRDQFELAADAFFANPKISYQGWETAVAAQARIRRSVGSIVGAHDHGDLVIVTHGAVGTLLWCHYAGAPIDRKFDQPGQGHYWIADLETLKPECGWRALK</sequence>
<dbReference type="AlphaFoldDB" id="A0A2T6BEN1"/>
<comment type="caution">
    <text evidence="1">The sequence shown here is derived from an EMBL/GenBank/DDBJ whole genome shotgun (WGS) entry which is preliminary data.</text>
</comment>
<name>A0A2T6BEN1_9RHOB</name>
<dbReference type="Pfam" id="PF00300">
    <property type="entry name" value="His_Phos_1"/>
    <property type="match status" value="1"/>
</dbReference>
<dbReference type="OrthoDB" id="34197at2"/>
<organism evidence="1 2">
    <name type="scientific">Litoreibacter ponti</name>
    <dbReference type="NCBI Taxonomy" id="1510457"/>
    <lineage>
        <taxon>Bacteria</taxon>
        <taxon>Pseudomonadati</taxon>
        <taxon>Pseudomonadota</taxon>
        <taxon>Alphaproteobacteria</taxon>
        <taxon>Rhodobacterales</taxon>
        <taxon>Roseobacteraceae</taxon>
        <taxon>Litoreibacter</taxon>
    </lineage>
</organism>
<dbReference type="CDD" id="cd07067">
    <property type="entry name" value="HP_PGM_like"/>
    <property type="match status" value="1"/>
</dbReference>
<dbReference type="Gene3D" id="3.40.50.1240">
    <property type="entry name" value="Phosphoglycerate mutase-like"/>
    <property type="match status" value="1"/>
</dbReference>
<dbReference type="Proteomes" id="UP000243978">
    <property type="component" value="Unassembled WGS sequence"/>
</dbReference>
<dbReference type="InterPro" id="IPR029033">
    <property type="entry name" value="His_PPase_superfam"/>
</dbReference>
<dbReference type="InterPro" id="IPR013078">
    <property type="entry name" value="His_Pase_superF_clade-1"/>
</dbReference>
<evidence type="ECO:0000313" key="1">
    <source>
        <dbReference type="EMBL" id="PTX54519.1"/>
    </source>
</evidence>